<dbReference type="Gene3D" id="3.30.40.10">
    <property type="entry name" value="Zinc/RING finger domain, C3HC4 (zinc finger)"/>
    <property type="match status" value="1"/>
</dbReference>
<keyword evidence="3" id="KW-0862">Zinc</keyword>
<dbReference type="AlphaFoldDB" id="A0A8E5HMS4"/>
<dbReference type="GO" id="GO:0008270">
    <property type="term" value="F:zinc ion binding"/>
    <property type="evidence" value="ECO:0007669"/>
    <property type="project" value="UniProtKB-KW"/>
</dbReference>
<dbReference type="GO" id="GO:0016567">
    <property type="term" value="P:protein ubiquitination"/>
    <property type="evidence" value="ECO:0007669"/>
    <property type="project" value="TreeGrafter"/>
</dbReference>
<dbReference type="PANTHER" id="PTHR15710">
    <property type="entry name" value="E3 UBIQUITIN-PROTEIN LIGASE PRAJA"/>
    <property type="match status" value="1"/>
</dbReference>
<feature type="compositionally biased region" description="Polar residues" evidence="5">
    <location>
        <begin position="564"/>
        <end position="594"/>
    </location>
</feature>
<dbReference type="GO" id="GO:0005737">
    <property type="term" value="C:cytoplasm"/>
    <property type="evidence" value="ECO:0007669"/>
    <property type="project" value="TreeGrafter"/>
</dbReference>
<feature type="compositionally biased region" description="Polar residues" evidence="5">
    <location>
        <begin position="1"/>
        <end position="13"/>
    </location>
</feature>
<dbReference type="RefSeq" id="XP_042996022.1">
    <property type="nucleotide sequence ID" value="XM_043140088.1"/>
</dbReference>
<keyword evidence="2 4" id="KW-0863">Zinc-finger</keyword>
<feature type="domain" description="RING-type" evidence="6">
    <location>
        <begin position="346"/>
        <end position="394"/>
    </location>
</feature>
<dbReference type="InterPro" id="IPR013083">
    <property type="entry name" value="Znf_RING/FYVE/PHD"/>
</dbReference>
<feature type="compositionally biased region" description="Polar residues" evidence="5">
    <location>
        <begin position="540"/>
        <end position="551"/>
    </location>
</feature>
<dbReference type="GeneID" id="66063368"/>
<accession>A0A8E5HMS4</accession>
<feature type="region of interest" description="Disordered" evidence="5">
    <location>
        <begin position="517"/>
        <end position="594"/>
    </location>
</feature>
<dbReference type="OrthoDB" id="8062037at2759"/>
<feature type="region of interest" description="Disordered" evidence="5">
    <location>
        <begin position="187"/>
        <end position="302"/>
    </location>
</feature>
<name>A0A8E5HMS4_USTVR</name>
<organism evidence="7 8">
    <name type="scientific">Ustilaginoidea virens</name>
    <name type="common">Rice false smut fungus</name>
    <name type="synonym">Villosiclava virens</name>
    <dbReference type="NCBI Taxonomy" id="1159556"/>
    <lineage>
        <taxon>Eukaryota</taxon>
        <taxon>Fungi</taxon>
        <taxon>Dikarya</taxon>
        <taxon>Ascomycota</taxon>
        <taxon>Pezizomycotina</taxon>
        <taxon>Sordariomycetes</taxon>
        <taxon>Hypocreomycetidae</taxon>
        <taxon>Hypocreales</taxon>
        <taxon>Clavicipitaceae</taxon>
        <taxon>Ustilaginoidea</taxon>
    </lineage>
</organism>
<feature type="compositionally biased region" description="Basic and acidic residues" evidence="5">
    <location>
        <begin position="447"/>
        <end position="461"/>
    </location>
</feature>
<evidence type="ECO:0000256" key="2">
    <source>
        <dbReference type="ARBA" id="ARBA00022771"/>
    </source>
</evidence>
<dbReference type="EMBL" id="CP072754">
    <property type="protein sequence ID" value="QUC18349.1"/>
    <property type="molecule type" value="Genomic_DNA"/>
</dbReference>
<feature type="compositionally biased region" description="Basic residues" evidence="5">
    <location>
        <begin position="250"/>
        <end position="260"/>
    </location>
</feature>
<gene>
    <name evidence="7" type="ORF">UV8b_02590</name>
</gene>
<dbReference type="Proteomes" id="UP000027002">
    <property type="component" value="Chromosome 2"/>
</dbReference>
<evidence type="ECO:0000259" key="6">
    <source>
        <dbReference type="PROSITE" id="PS50089"/>
    </source>
</evidence>
<dbReference type="SMART" id="SM00184">
    <property type="entry name" value="RING"/>
    <property type="match status" value="1"/>
</dbReference>
<evidence type="ECO:0000256" key="4">
    <source>
        <dbReference type="PROSITE-ProRule" id="PRU00175"/>
    </source>
</evidence>
<proteinExistence type="predicted"/>
<evidence type="ECO:0000256" key="5">
    <source>
        <dbReference type="SAM" id="MobiDB-lite"/>
    </source>
</evidence>
<evidence type="ECO:0000313" key="7">
    <source>
        <dbReference type="EMBL" id="QUC18349.1"/>
    </source>
</evidence>
<feature type="compositionally biased region" description="Polar residues" evidence="5">
    <location>
        <begin position="519"/>
        <end position="528"/>
    </location>
</feature>
<dbReference type="InterPro" id="IPR001841">
    <property type="entry name" value="Znf_RING"/>
</dbReference>
<keyword evidence="1" id="KW-0479">Metal-binding</keyword>
<protein>
    <recommendedName>
        <fullName evidence="6">RING-type domain-containing protein</fullName>
    </recommendedName>
</protein>
<evidence type="ECO:0000256" key="3">
    <source>
        <dbReference type="ARBA" id="ARBA00022833"/>
    </source>
</evidence>
<dbReference type="PANTHER" id="PTHR15710:SF243">
    <property type="entry name" value="E3 UBIQUITIN-PROTEIN LIGASE PRAJA-2 ISOFORM X1"/>
    <property type="match status" value="1"/>
</dbReference>
<keyword evidence="8" id="KW-1185">Reference proteome</keyword>
<evidence type="ECO:0000313" key="8">
    <source>
        <dbReference type="Proteomes" id="UP000027002"/>
    </source>
</evidence>
<sequence length="594" mass="64737">MDQMNFLPNNSRRFSAGGAPVQASPNSWLIQSHHSRMSAWQNQQHPLPSSSVYYSHQHAFGRPSIAPDSVQPPLPIQPGTLPHPDRGLRALQNSDSAPGLSASPVYWASTLQPMPAISVPLPVNISAVNSSSGDSASVAGFGSMNPGGRGFMLQPPVTVDWTSSPGITSDAQSHVPLRFAFSERLSNESERPSSFPNTGHSYPISPTSPRRASQLLSPSSQRVHRSQSSASSLGYRDFTGLPSPASERRRQPHARARRIAGSRQSGSDPSRSLEEANDYAFGDSPTRAPRLNRRNTHGAIHSDESVARQIQMLRGAVSSKLVASKAALQSLESVDISDLPNDEKICVICYNAYGVASPEGVNEAPLRLPACKHVFGDHCIKKWLEDSDSCPYCRNKLQSEQKHSYGSARTFMNMMRMRGLPLPAGITDELLTRLATRPMTESELHELFTRAVRPAERRSPPDDDAAGQDQRRTRQRRNGPTPVPDSSPSSLLQSASRNLMLAEGPWSVYPALSGAAQPYPQQRSQTRPANELNERRVVAETSNPTRTQTRNTDPEAPVIAHGSSIRNPSLSSSTHTTRNAQRPTTTVISTAKQE</sequence>
<dbReference type="Pfam" id="PF13639">
    <property type="entry name" value="zf-RING_2"/>
    <property type="match status" value="1"/>
</dbReference>
<feature type="region of interest" description="Disordered" evidence="5">
    <location>
        <begin position="447"/>
        <end position="492"/>
    </location>
</feature>
<dbReference type="GO" id="GO:0061630">
    <property type="term" value="F:ubiquitin protein ligase activity"/>
    <property type="evidence" value="ECO:0007669"/>
    <property type="project" value="TreeGrafter"/>
</dbReference>
<dbReference type="PROSITE" id="PS50089">
    <property type="entry name" value="ZF_RING_2"/>
    <property type="match status" value="1"/>
</dbReference>
<dbReference type="SUPFAM" id="SSF57850">
    <property type="entry name" value="RING/U-box"/>
    <property type="match status" value="1"/>
</dbReference>
<reference evidence="7" key="1">
    <citation type="submission" date="2020-03" db="EMBL/GenBank/DDBJ databases">
        <title>A mixture of massive structural variations and highly conserved coding sequences in Ustilaginoidea virens genome.</title>
        <authorList>
            <person name="Zhang K."/>
            <person name="Zhao Z."/>
            <person name="Zhang Z."/>
            <person name="Li Y."/>
            <person name="Hsiang T."/>
            <person name="Sun W."/>
        </authorList>
    </citation>
    <scope>NUCLEOTIDE SEQUENCE</scope>
    <source>
        <strain evidence="7">UV-8b</strain>
    </source>
</reference>
<feature type="region of interest" description="Disordered" evidence="5">
    <location>
        <begin position="1"/>
        <end position="20"/>
    </location>
</feature>
<feature type="compositionally biased region" description="Polar residues" evidence="5">
    <location>
        <begin position="192"/>
        <end position="232"/>
    </location>
</feature>
<evidence type="ECO:0000256" key="1">
    <source>
        <dbReference type="ARBA" id="ARBA00022723"/>
    </source>
</evidence>
<dbReference type="KEGG" id="uvi:66063368"/>